<feature type="compositionally biased region" description="Basic and acidic residues" evidence="1">
    <location>
        <begin position="8"/>
        <end position="24"/>
    </location>
</feature>
<organism evidence="2 3">
    <name type="scientific">Scheffersomyces stipitis (strain ATCC 58785 / CBS 6054 / NBRC 10063 / NRRL Y-11545)</name>
    <name type="common">Yeast</name>
    <name type="synonym">Pichia stipitis</name>
    <dbReference type="NCBI Taxonomy" id="322104"/>
    <lineage>
        <taxon>Eukaryota</taxon>
        <taxon>Fungi</taxon>
        <taxon>Dikarya</taxon>
        <taxon>Ascomycota</taxon>
        <taxon>Saccharomycotina</taxon>
        <taxon>Pichiomycetes</taxon>
        <taxon>Debaryomycetaceae</taxon>
        <taxon>Scheffersomyces</taxon>
    </lineage>
</organism>
<gene>
    <name evidence="2" type="ORF">PICST_30187</name>
</gene>
<feature type="region of interest" description="Disordered" evidence="1">
    <location>
        <begin position="1"/>
        <end position="120"/>
    </location>
</feature>
<dbReference type="KEGG" id="pic:PICST_30187"/>
<dbReference type="GeneID" id="4836803"/>
<dbReference type="OMA" id="RFSRNEQ"/>
<sequence>MGSCFSKGYEKVDTNRVASKRVDGSSRLATTEQRLGTKGDAEKVEPKAGTKKSQTHSSKPGSKGEILGAGNDPEKSNLSSKEAARLAAEKRFQTQQEKLSESKEKMKNMKTMSKAEKGLS</sequence>
<proteinExistence type="predicted"/>
<dbReference type="HOGENOM" id="CLU_2050482_0_0_1"/>
<dbReference type="FunCoup" id="A3LQ50">
    <property type="interactions" value="32"/>
</dbReference>
<dbReference type="EMBL" id="CP000496">
    <property type="protein sequence ID" value="ABN65152.1"/>
    <property type="molecule type" value="Genomic_DNA"/>
</dbReference>
<evidence type="ECO:0000256" key="1">
    <source>
        <dbReference type="SAM" id="MobiDB-lite"/>
    </source>
</evidence>
<keyword evidence="3" id="KW-1185">Reference proteome</keyword>
<reference evidence="2 3" key="1">
    <citation type="journal article" date="2007" name="Nat. Biotechnol.">
        <title>Genome sequence of the lignocellulose-bioconverting and xylose-fermenting yeast Pichia stipitis.</title>
        <authorList>
            <person name="Jeffries T.W."/>
            <person name="Grigoriev I.V."/>
            <person name="Grimwood J."/>
            <person name="Laplaza J.M."/>
            <person name="Aerts A."/>
            <person name="Salamov A."/>
            <person name="Schmutz J."/>
            <person name="Lindquist E."/>
            <person name="Dehal P."/>
            <person name="Shapiro H."/>
            <person name="Jin Y.S."/>
            <person name="Passoth V."/>
            <person name="Richardson P.M."/>
        </authorList>
    </citation>
    <scope>NUCLEOTIDE SEQUENCE [LARGE SCALE GENOMIC DNA]</scope>
    <source>
        <strain evidence="3">ATCC 58785 / CBS 6054 / NBRC 10063 / NRRL Y-11545</strain>
    </source>
</reference>
<dbReference type="InParanoid" id="A3LQ50"/>
<dbReference type="Proteomes" id="UP000002258">
    <property type="component" value="Chromosome 2"/>
</dbReference>
<feature type="compositionally biased region" description="Basic and acidic residues" evidence="1">
    <location>
        <begin position="82"/>
        <end position="120"/>
    </location>
</feature>
<dbReference type="eggNOG" id="ENOG502RQKD">
    <property type="taxonomic scope" value="Eukaryota"/>
</dbReference>
<dbReference type="AlphaFoldDB" id="A3LQ50"/>
<protein>
    <submittedName>
        <fullName evidence="2">Uncharacterized protein</fullName>
    </submittedName>
</protein>
<dbReference type="RefSeq" id="XP_001383181.1">
    <property type="nucleotide sequence ID" value="XM_001383144.1"/>
</dbReference>
<accession>A3LQ50</accession>
<name>A3LQ50_PICST</name>
<evidence type="ECO:0000313" key="2">
    <source>
        <dbReference type="EMBL" id="ABN65152.1"/>
    </source>
</evidence>
<dbReference type="OrthoDB" id="4036141at2759"/>
<feature type="compositionally biased region" description="Basic and acidic residues" evidence="1">
    <location>
        <begin position="35"/>
        <end position="48"/>
    </location>
</feature>
<evidence type="ECO:0000313" key="3">
    <source>
        <dbReference type="Proteomes" id="UP000002258"/>
    </source>
</evidence>